<feature type="compositionally biased region" description="Polar residues" evidence="6">
    <location>
        <begin position="875"/>
        <end position="885"/>
    </location>
</feature>
<keyword evidence="1" id="KW-0479">Metal-binding</keyword>
<dbReference type="Pfam" id="PF21549">
    <property type="entry name" value="PRDM2_PR"/>
    <property type="match status" value="1"/>
</dbReference>
<organism evidence="9 10">
    <name type="scientific">Hermetia illucens</name>
    <name type="common">Black soldier fly</name>
    <dbReference type="NCBI Taxonomy" id="343691"/>
    <lineage>
        <taxon>Eukaryota</taxon>
        <taxon>Metazoa</taxon>
        <taxon>Ecdysozoa</taxon>
        <taxon>Arthropoda</taxon>
        <taxon>Hexapoda</taxon>
        <taxon>Insecta</taxon>
        <taxon>Pterygota</taxon>
        <taxon>Neoptera</taxon>
        <taxon>Endopterygota</taxon>
        <taxon>Diptera</taxon>
        <taxon>Brachycera</taxon>
        <taxon>Stratiomyomorpha</taxon>
        <taxon>Stratiomyidae</taxon>
        <taxon>Hermetiinae</taxon>
        <taxon>Hermetia</taxon>
    </lineage>
</organism>
<dbReference type="PROSITE" id="PS00028">
    <property type="entry name" value="ZINC_FINGER_C2H2_1"/>
    <property type="match status" value="5"/>
</dbReference>
<evidence type="ECO:0000259" key="8">
    <source>
        <dbReference type="PROSITE" id="PS50280"/>
    </source>
</evidence>
<dbReference type="FunFam" id="3.30.160.60:FF:001536">
    <property type="entry name" value="CLUMA_CG004886, isoform A"/>
    <property type="match status" value="1"/>
</dbReference>
<dbReference type="GO" id="GO:0000981">
    <property type="term" value="F:DNA-binding transcription factor activity, RNA polymerase II-specific"/>
    <property type="evidence" value="ECO:0007669"/>
    <property type="project" value="TreeGrafter"/>
</dbReference>
<feature type="compositionally biased region" description="Basic and acidic residues" evidence="6">
    <location>
        <begin position="1362"/>
        <end position="1376"/>
    </location>
</feature>
<dbReference type="SUPFAM" id="SSF57667">
    <property type="entry name" value="beta-beta-alpha zinc fingers"/>
    <property type="match status" value="3"/>
</dbReference>
<evidence type="ECO:0000256" key="3">
    <source>
        <dbReference type="ARBA" id="ARBA00022771"/>
    </source>
</evidence>
<feature type="compositionally biased region" description="Low complexity" evidence="6">
    <location>
        <begin position="1501"/>
        <end position="1516"/>
    </location>
</feature>
<name>A0A7R8YXU9_HERIL</name>
<feature type="domain" description="C2H2-type" evidence="7">
    <location>
        <begin position="779"/>
        <end position="806"/>
    </location>
</feature>
<feature type="region of interest" description="Disordered" evidence="6">
    <location>
        <begin position="867"/>
        <end position="894"/>
    </location>
</feature>
<dbReference type="InParanoid" id="A0A7R8YXU9"/>
<keyword evidence="10" id="KW-1185">Reference proteome</keyword>
<feature type="domain" description="SET" evidence="8">
    <location>
        <begin position="494"/>
        <end position="607"/>
    </location>
</feature>
<feature type="domain" description="C2H2-type" evidence="7">
    <location>
        <begin position="807"/>
        <end position="837"/>
    </location>
</feature>
<dbReference type="Proteomes" id="UP000594454">
    <property type="component" value="Chromosome 5"/>
</dbReference>
<feature type="domain" description="C2H2-type" evidence="7">
    <location>
        <begin position="655"/>
        <end position="683"/>
    </location>
</feature>
<dbReference type="GO" id="GO:0005634">
    <property type="term" value="C:nucleus"/>
    <property type="evidence" value="ECO:0007669"/>
    <property type="project" value="TreeGrafter"/>
</dbReference>
<feature type="compositionally biased region" description="Acidic residues" evidence="6">
    <location>
        <begin position="314"/>
        <end position="339"/>
    </location>
</feature>
<gene>
    <name evidence="9" type="ORF">HERILL_LOCUS12340</name>
</gene>
<reference evidence="9 10" key="1">
    <citation type="submission" date="2020-11" db="EMBL/GenBank/DDBJ databases">
        <authorList>
            <person name="Wallbank WR R."/>
            <person name="Pardo Diaz C."/>
            <person name="Kozak K."/>
            <person name="Martin S."/>
            <person name="Jiggins C."/>
            <person name="Moest M."/>
            <person name="Warren A I."/>
            <person name="Generalovic N T."/>
            <person name="Byers J.R.P. K."/>
            <person name="Montejo-Kovacevich G."/>
            <person name="Yen C E."/>
        </authorList>
    </citation>
    <scope>NUCLEOTIDE SEQUENCE [LARGE SCALE GENOMIC DNA]</scope>
</reference>
<keyword evidence="4" id="KW-0862">Zinc</keyword>
<dbReference type="FunFam" id="3.30.160.60:FF:001636">
    <property type="entry name" value="CLUMA_CG004886, isoform A"/>
    <property type="match status" value="1"/>
</dbReference>
<feature type="compositionally biased region" description="Low complexity" evidence="6">
    <location>
        <begin position="1245"/>
        <end position="1275"/>
    </location>
</feature>
<dbReference type="InterPro" id="IPR046341">
    <property type="entry name" value="SET_dom_sf"/>
</dbReference>
<dbReference type="GO" id="GO:0008276">
    <property type="term" value="F:protein methyltransferase activity"/>
    <property type="evidence" value="ECO:0007669"/>
    <property type="project" value="UniProtKB-ARBA"/>
</dbReference>
<dbReference type="PANTHER" id="PTHR24379">
    <property type="entry name" value="KRAB AND ZINC FINGER DOMAIN-CONTAINING"/>
    <property type="match status" value="1"/>
</dbReference>
<dbReference type="PROSITE" id="PS50280">
    <property type="entry name" value="SET"/>
    <property type="match status" value="1"/>
</dbReference>
<dbReference type="GO" id="GO:0008270">
    <property type="term" value="F:zinc ion binding"/>
    <property type="evidence" value="ECO:0007669"/>
    <property type="project" value="UniProtKB-KW"/>
</dbReference>
<dbReference type="OMA" id="KSELEAX"/>
<dbReference type="InterPro" id="IPR036236">
    <property type="entry name" value="Znf_C2H2_sf"/>
</dbReference>
<dbReference type="EMBL" id="LR899013">
    <property type="protein sequence ID" value="CAD7089813.1"/>
    <property type="molecule type" value="Genomic_DNA"/>
</dbReference>
<dbReference type="GO" id="GO:0000977">
    <property type="term" value="F:RNA polymerase II transcription regulatory region sequence-specific DNA binding"/>
    <property type="evidence" value="ECO:0007669"/>
    <property type="project" value="TreeGrafter"/>
</dbReference>
<feature type="compositionally biased region" description="Acidic residues" evidence="6">
    <location>
        <begin position="384"/>
        <end position="395"/>
    </location>
</feature>
<evidence type="ECO:0000256" key="6">
    <source>
        <dbReference type="SAM" id="MobiDB-lite"/>
    </source>
</evidence>
<dbReference type="PANTHER" id="PTHR24379:SF127">
    <property type="entry name" value="BLOODY FINGERS-RELATED"/>
    <property type="match status" value="1"/>
</dbReference>
<feature type="region of interest" description="Disordered" evidence="6">
    <location>
        <begin position="235"/>
        <end position="255"/>
    </location>
</feature>
<feature type="region of interest" description="Disordered" evidence="6">
    <location>
        <begin position="184"/>
        <end position="207"/>
    </location>
</feature>
<feature type="compositionally biased region" description="Gly residues" evidence="6">
    <location>
        <begin position="79"/>
        <end position="106"/>
    </location>
</feature>
<feature type="domain" description="C2H2-type" evidence="7">
    <location>
        <begin position="749"/>
        <end position="777"/>
    </location>
</feature>
<sequence>MPKSSDLNDFDFSGSESSAGQRSAAFPIHGAGNGVSQSCSAVPTTGSVSGAGSGLNGPGVGVGGGVGSGCGGVSLASSGSGGGGSVTGSGSGGNGPNSGGGAGGSGSNSKKYRHQNFSKNIYIGTKNAERWDTTRQRLAFKNDVEFVTYLLNLADSDTSRNSSLPSLSATSKSFATIKLEPNLSAKDFGNSQSDNSSYLPPSRKKHGKRVQFQEALNGFVDKSKNFPSFTLKHNKKHNQHHEAQQDQSISSSLDDENIPEVLDCRIAEKIQDELEKKSANGCEKFLDDTMSTDCNKGAICLKKTNEFIKTYDRSDEEENDEEDVDEDEDDEEDVDEEDNPANSEFRIRDRSKKKHDIRKAPLNGKFDDNGPVENRNGIEKSSDNEEDYEKDDEMSDNSRLNSMTRLVQSCRECTFSHEYEKCPFRNAVNDISDCVDFTTWKDQVTDQETSVPNESNDHGNEEDNESTRSSSATNTPKRPSVFQHLSFSEASLPPQLEIRSSGADLCGVFTKIDIPELTRLGPLIGEDVQANDIPEDCNMQYVFEIFNGSKSQFMSMENPNTSNWMRYVRIAPTYDERTVNLVNIEQKAYFVTCGDLKSGCELLYWSDECNSTWQKKYTEKTNCGGCNMKFDHPIYYRTHCSVFHDPSFSLTIRKYHCKICGEAVLGKENIMKHAAQMHDGKGAYQCQFCKKFFLRLNYLEMHRTYGCSANPQRARPLCDFCGRKFCQPQKLKVHIKRMHSDMAEVLRDFQCKLCSKLLGSRAALQRHCKEVHSRNSTVVSCPRCQKLFQNRSNLKIHMLTHSGVRPFKCAEAECTAAFTTKQCLQFHYKKVHNYTQDQMPKIERSVAYTFDAYSGGMKVDFLEQAPRRRRKSLEDQNSILSSTMMEDSKSESEYSEDNIFENIKKSGKSIKDLCRNETNLSLLSSKITSIYNKEVGKKRKRKYRASTPKESIDEEDSQDDRFEKARRKQNAQLSLVESFLSTTAQRLNAVGANVDDAQKLIGDQVELPHQQHQPQENDNNFRHIANMKDTSNHCQNLVVSKGSKKWISDDERHIRDVGVEDVAASKMIPNRDFLARFMMNNADQSHVQHEEDENSTFLDVVDSNNPGQMSQFHEAQENQSQLHMNPITHPQSFISSFYNTTNPRLTAGGATSSASMLVEAALNSVGSMIDNEGNGIKCPNSSTLDSDSNINAQIEVDNNRFGSGMSNIESLENEIKMMKNMNNFPMQIPPLPMFQSTASNLNSCNISPDTSNNNNNSHNNANNNNNNDIDVDSSSTPRGQQISDQEKFPSHHHTPPSPQVISPGRDYTMFGTGNGGNGGAANNNISSSPLPPLQSRRSYPEHELISPASSPSIPRYDFSGEICRKRAEQQQDDRGHNNLSVQNQMSSDEENSIIAQNSTASGEEMRMKFSSTQMDLMYSKYDGVANSTIKYNNNQELDVSGFRSNAGSDISDMQGLDMTSRANIGANYHHNFQLPATTSTNLGLGRYHHHIYDILSEREQQQQQQHQQQQQQQQQQDLSMQHQSLHNMMPEQLSEQDHDQATSVDLSRTANYAVASPPALSYPHPHHDMLRMVSLDLTPNTNMAVGNNRSFLPSQIGQHNSRESLDHHRLLSTAEQHRLLAASNPEQHRLLVDPTAHLLMEQNNRLLGTDQSRLLGDSTQNRHMMSARSFGAYHQGNYHPTVRPVLPSTNHHTPNPSNYHPFPAYY</sequence>
<feature type="region of interest" description="Disordered" evidence="6">
    <location>
        <begin position="1687"/>
        <end position="1706"/>
    </location>
</feature>
<dbReference type="PROSITE" id="PS50157">
    <property type="entry name" value="ZINC_FINGER_C2H2_2"/>
    <property type="match status" value="6"/>
</dbReference>
<feature type="compositionally biased region" description="Polar residues" evidence="6">
    <location>
        <begin position="189"/>
        <end position="199"/>
    </location>
</feature>
<feature type="region of interest" description="Disordered" evidence="6">
    <location>
        <begin position="937"/>
        <end position="961"/>
    </location>
</feature>
<keyword evidence="3 5" id="KW-0863">Zinc-finger</keyword>
<proteinExistence type="predicted"/>
<keyword evidence="2" id="KW-0677">Repeat</keyword>
<protein>
    <submittedName>
        <fullName evidence="9">Uncharacterized protein</fullName>
    </submittedName>
</protein>
<feature type="compositionally biased region" description="Polar residues" evidence="6">
    <location>
        <begin position="467"/>
        <end position="479"/>
    </location>
</feature>
<feature type="compositionally biased region" description="Low complexity" evidence="6">
    <location>
        <begin position="1320"/>
        <end position="1337"/>
    </location>
</feature>
<evidence type="ECO:0000256" key="4">
    <source>
        <dbReference type="ARBA" id="ARBA00022833"/>
    </source>
</evidence>
<dbReference type="OrthoDB" id="6369905at2759"/>
<dbReference type="FunCoup" id="A0A7R8YXU9">
    <property type="interactions" value="3"/>
</dbReference>
<dbReference type="Gene3D" id="2.170.270.10">
    <property type="entry name" value="SET domain"/>
    <property type="match status" value="1"/>
</dbReference>
<dbReference type="Gene3D" id="3.30.160.60">
    <property type="entry name" value="Classic Zinc Finger"/>
    <property type="match status" value="4"/>
</dbReference>
<feature type="region of interest" description="Disordered" evidence="6">
    <location>
        <begin position="1239"/>
        <end position="1391"/>
    </location>
</feature>
<evidence type="ECO:0000259" key="7">
    <source>
        <dbReference type="PROSITE" id="PS50157"/>
    </source>
</evidence>
<feature type="compositionally biased region" description="Polar residues" evidence="6">
    <location>
        <begin position="34"/>
        <end position="47"/>
    </location>
</feature>
<dbReference type="SMART" id="SM00355">
    <property type="entry name" value="ZnF_C2H2"/>
    <property type="match status" value="7"/>
</dbReference>
<feature type="region of interest" description="Disordered" evidence="6">
    <location>
        <begin position="77"/>
        <end position="111"/>
    </location>
</feature>
<feature type="compositionally biased region" description="Polar residues" evidence="6">
    <location>
        <begin position="445"/>
        <end position="454"/>
    </location>
</feature>
<feature type="region of interest" description="Disordered" evidence="6">
    <location>
        <begin position="311"/>
        <end position="400"/>
    </location>
</feature>
<evidence type="ECO:0000313" key="10">
    <source>
        <dbReference type="Proteomes" id="UP000594454"/>
    </source>
</evidence>
<dbReference type="InterPro" id="IPR013087">
    <property type="entry name" value="Znf_C2H2_type"/>
</dbReference>
<feature type="region of interest" description="Disordered" evidence="6">
    <location>
        <begin position="1498"/>
        <end position="1521"/>
    </location>
</feature>
<dbReference type="GO" id="GO:0008757">
    <property type="term" value="F:S-adenosylmethionine-dependent methyltransferase activity"/>
    <property type="evidence" value="ECO:0007669"/>
    <property type="project" value="UniProtKB-ARBA"/>
</dbReference>
<feature type="compositionally biased region" description="Polar residues" evidence="6">
    <location>
        <begin position="1377"/>
        <end position="1386"/>
    </location>
</feature>
<feature type="domain" description="C2H2-type" evidence="7">
    <location>
        <begin position="684"/>
        <end position="711"/>
    </location>
</feature>
<feature type="region of interest" description="Disordered" evidence="6">
    <location>
        <begin position="1"/>
        <end position="53"/>
    </location>
</feature>
<evidence type="ECO:0000256" key="5">
    <source>
        <dbReference type="PROSITE-ProRule" id="PRU00042"/>
    </source>
</evidence>
<feature type="domain" description="C2H2-type" evidence="7">
    <location>
        <begin position="716"/>
        <end position="744"/>
    </location>
</feature>
<feature type="region of interest" description="Disordered" evidence="6">
    <location>
        <begin position="445"/>
        <end position="479"/>
    </location>
</feature>
<evidence type="ECO:0000256" key="1">
    <source>
        <dbReference type="ARBA" id="ARBA00022723"/>
    </source>
</evidence>
<evidence type="ECO:0000256" key="2">
    <source>
        <dbReference type="ARBA" id="ARBA00022737"/>
    </source>
</evidence>
<feature type="compositionally biased region" description="Polar residues" evidence="6">
    <location>
        <begin position="1687"/>
        <end position="1698"/>
    </location>
</feature>
<evidence type="ECO:0000313" key="9">
    <source>
        <dbReference type="EMBL" id="CAD7089813.1"/>
    </source>
</evidence>
<dbReference type="GO" id="GO:0008170">
    <property type="term" value="F:N-methyltransferase activity"/>
    <property type="evidence" value="ECO:0007669"/>
    <property type="project" value="UniProtKB-ARBA"/>
</dbReference>
<accession>A0A7R8YXU9</accession>
<dbReference type="InterPro" id="IPR001214">
    <property type="entry name" value="SET_dom"/>
</dbReference>